<proteinExistence type="predicted"/>
<sequence length="108" mass="11915">MTPANQNGLDICCLYVLILAMSNWSAYRRSKPTIYHAETKVTPKQTATVASLSVFGVGLVAITILARTFKDEFSDFTIAAIATLMFVAFYVLGQWVKRAIDPPPTVKK</sequence>
<evidence type="ECO:0000256" key="1">
    <source>
        <dbReference type="SAM" id="Phobius"/>
    </source>
</evidence>
<feature type="transmembrane region" description="Helical" evidence="1">
    <location>
        <begin position="47"/>
        <end position="66"/>
    </location>
</feature>
<accession>Q1QJW1</accession>
<dbReference type="EMBL" id="CP000319">
    <property type="protein sequence ID" value="ABE63486.1"/>
    <property type="molecule type" value="Genomic_DNA"/>
</dbReference>
<dbReference type="HOGENOM" id="CLU_2194151_0_0_5"/>
<reference evidence="2 3" key="1">
    <citation type="submission" date="2006-03" db="EMBL/GenBank/DDBJ databases">
        <title>Complete sequence of chromosome of Nitrobacter hamburgensis X14.</title>
        <authorList>
            <consortium name="US DOE Joint Genome Institute"/>
            <person name="Copeland A."/>
            <person name="Lucas S."/>
            <person name="Lapidus A."/>
            <person name="Barry K."/>
            <person name="Detter J.C."/>
            <person name="Glavina del Rio T."/>
            <person name="Hammon N."/>
            <person name="Israni S."/>
            <person name="Dalin E."/>
            <person name="Tice H."/>
            <person name="Pitluck S."/>
            <person name="Chain P."/>
            <person name="Malfatti S."/>
            <person name="Shin M."/>
            <person name="Vergez L."/>
            <person name="Schmutz J."/>
            <person name="Larimer F."/>
            <person name="Land M."/>
            <person name="Hauser L."/>
            <person name="Kyrpides N."/>
            <person name="Ivanova N."/>
            <person name="Ward B."/>
            <person name="Arp D."/>
            <person name="Klotz M."/>
            <person name="Stein L."/>
            <person name="O'Mullan G."/>
            <person name="Starkenburg S."/>
            <person name="Sayavedra L."/>
            <person name="Poret-Peterson A.T."/>
            <person name="Gentry M.E."/>
            <person name="Bruce D."/>
            <person name="Richardson P."/>
        </authorList>
    </citation>
    <scope>NUCLEOTIDE SEQUENCE [LARGE SCALE GENOMIC DNA]</scope>
    <source>
        <strain evidence="3">DSM 10229 / NCIMB 13809 / X14</strain>
    </source>
</reference>
<organism evidence="2 3">
    <name type="scientific">Nitrobacter hamburgensis (strain DSM 10229 / NCIMB 13809 / X14)</name>
    <dbReference type="NCBI Taxonomy" id="323097"/>
    <lineage>
        <taxon>Bacteria</taxon>
        <taxon>Pseudomonadati</taxon>
        <taxon>Pseudomonadota</taxon>
        <taxon>Alphaproteobacteria</taxon>
        <taxon>Hyphomicrobiales</taxon>
        <taxon>Nitrobacteraceae</taxon>
        <taxon>Nitrobacter</taxon>
    </lineage>
</organism>
<protein>
    <recommendedName>
        <fullName evidence="4">Transmembrane protein</fullName>
    </recommendedName>
</protein>
<keyword evidence="1" id="KW-0472">Membrane</keyword>
<dbReference type="AlphaFoldDB" id="Q1QJW1"/>
<keyword evidence="3" id="KW-1185">Reference proteome</keyword>
<keyword evidence="1" id="KW-1133">Transmembrane helix</keyword>
<evidence type="ECO:0000313" key="3">
    <source>
        <dbReference type="Proteomes" id="UP000001953"/>
    </source>
</evidence>
<dbReference type="STRING" id="323097.Nham_2707"/>
<evidence type="ECO:0000313" key="2">
    <source>
        <dbReference type="EMBL" id="ABE63486.1"/>
    </source>
</evidence>
<gene>
    <name evidence="2" type="ordered locus">Nham_2707</name>
</gene>
<keyword evidence="1" id="KW-0812">Transmembrane</keyword>
<dbReference type="KEGG" id="nha:Nham_2707"/>
<dbReference type="Proteomes" id="UP000001953">
    <property type="component" value="Chromosome"/>
</dbReference>
<evidence type="ECO:0008006" key="4">
    <source>
        <dbReference type="Google" id="ProtNLM"/>
    </source>
</evidence>
<feature type="transmembrane region" description="Helical" evidence="1">
    <location>
        <begin position="7"/>
        <end position="27"/>
    </location>
</feature>
<name>Q1QJW1_NITHX</name>
<feature type="transmembrane region" description="Helical" evidence="1">
    <location>
        <begin position="78"/>
        <end position="96"/>
    </location>
</feature>